<keyword evidence="4 6" id="KW-1133">Transmembrane helix</keyword>
<dbReference type="SUPFAM" id="SSF144083">
    <property type="entry name" value="Magnesium transport protein CorA, transmembrane region"/>
    <property type="match status" value="1"/>
</dbReference>
<comment type="similarity">
    <text evidence="2">Belongs to the CorA metal ion transporter (MIT) (TC 1.A.35) family.</text>
</comment>
<dbReference type="Gene3D" id="3.30.460.20">
    <property type="entry name" value="CorA soluble domain-like"/>
    <property type="match status" value="1"/>
</dbReference>
<comment type="subcellular location">
    <subcellularLocation>
        <location evidence="1">Membrane</location>
        <topology evidence="1">Multi-pass membrane protein</topology>
    </subcellularLocation>
</comment>
<protein>
    <submittedName>
        <fullName evidence="7">Putative magnesium and cobalt transport protein</fullName>
    </submittedName>
</protein>
<comment type="caution">
    <text evidence="7">The sequence shown here is derived from an EMBL/GenBank/DDBJ whole genome shotgun (WGS) entry which is preliminary data.</text>
</comment>
<dbReference type="AlphaFoldDB" id="A0A087E5Q1"/>
<dbReference type="CDD" id="cd12827">
    <property type="entry name" value="EcCorA_ZntB-like_u2"/>
    <property type="match status" value="1"/>
</dbReference>
<dbReference type="Pfam" id="PF01544">
    <property type="entry name" value="CorA"/>
    <property type="match status" value="1"/>
</dbReference>
<dbReference type="OrthoDB" id="9803416at2"/>
<evidence type="ECO:0000313" key="8">
    <source>
        <dbReference type="Proteomes" id="UP000029055"/>
    </source>
</evidence>
<reference evidence="7 8" key="1">
    <citation type="submission" date="2014-03" db="EMBL/GenBank/DDBJ databases">
        <title>Genomics of Bifidobacteria.</title>
        <authorList>
            <person name="Ventura M."/>
            <person name="Milani C."/>
            <person name="Lugli G.A."/>
        </authorList>
    </citation>
    <scope>NUCLEOTIDE SEQUENCE [LARGE SCALE GENOMIC DNA]</scope>
    <source>
        <strain evidence="7 8">LMG 11597</strain>
    </source>
</reference>
<evidence type="ECO:0000256" key="5">
    <source>
        <dbReference type="ARBA" id="ARBA00023136"/>
    </source>
</evidence>
<dbReference type="EMBL" id="JGZR01000007">
    <property type="protein sequence ID" value="KFJ03102.1"/>
    <property type="molecule type" value="Genomic_DNA"/>
</dbReference>
<dbReference type="SUPFAM" id="SSF143865">
    <property type="entry name" value="CorA soluble domain-like"/>
    <property type="match status" value="1"/>
</dbReference>
<keyword evidence="3 6" id="KW-0812">Transmembrane</keyword>
<evidence type="ECO:0000256" key="6">
    <source>
        <dbReference type="SAM" id="Phobius"/>
    </source>
</evidence>
<dbReference type="Gene3D" id="1.20.58.340">
    <property type="entry name" value="Magnesium transport protein CorA, transmembrane region"/>
    <property type="match status" value="2"/>
</dbReference>
<gene>
    <name evidence="7" type="ORF">BISU_1034</name>
</gene>
<organism evidence="7 8">
    <name type="scientific">Bifidobacterium subtile</name>
    <dbReference type="NCBI Taxonomy" id="77635"/>
    <lineage>
        <taxon>Bacteria</taxon>
        <taxon>Bacillati</taxon>
        <taxon>Actinomycetota</taxon>
        <taxon>Actinomycetes</taxon>
        <taxon>Bifidobacteriales</taxon>
        <taxon>Bifidobacteriaceae</taxon>
        <taxon>Bifidobacterium</taxon>
    </lineage>
</organism>
<evidence type="ECO:0000313" key="7">
    <source>
        <dbReference type="EMBL" id="KFJ03102.1"/>
    </source>
</evidence>
<dbReference type="eggNOG" id="COG0598">
    <property type="taxonomic scope" value="Bacteria"/>
</dbReference>
<dbReference type="InterPro" id="IPR002523">
    <property type="entry name" value="MgTranspt_CorA/ZnTranspt_ZntB"/>
</dbReference>
<name>A0A087E5Q1_9BIFI</name>
<feature type="transmembrane region" description="Helical" evidence="6">
    <location>
        <begin position="291"/>
        <end position="311"/>
    </location>
</feature>
<proteinExistence type="inferred from homology"/>
<dbReference type="InterPro" id="IPR045863">
    <property type="entry name" value="CorA_TM1_TM2"/>
</dbReference>
<feature type="transmembrane region" description="Helical" evidence="6">
    <location>
        <begin position="253"/>
        <end position="271"/>
    </location>
</feature>
<evidence type="ECO:0000256" key="3">
    <source>
        <dbReference type="ARBA" id="ARBA00022692"/>
    </source>
</evidence>
<keyword evidence="8" id="KW-1185">Reference proteome</keyword>
<dbReference type="Proteomes" id="UP000029055">
    <property type="component" value="Unassembled WGS sequence"/>
</dbReference>
<dbReference type="RefSeq" id="WP_024464037.1">
    <property type="nucleotide sequence ID" value="NZ_CP062939.1"/>
</dbReference>
<dbReference type="InterPro" id="IPR047199">
    <property type="entry name" value="CorA-like"/>
</dbReference>
<dbReference type="GO" id="GO:0046873">
    <property type="term" value="F:metal ion transmembrane transporter activity"/>
    <property type="evidence" value="ECO:0007669"/>
    <property type="project" value="InterPro"/>
</dbReference>
<dbReference type="PANTHER" id="PTHR47891:SF2">
    <property type="entry name" value="MAGNESIUM AND COBALT TRANSPORTER"/>
    <property type="match status" value="1"/>
</dbReference>
<keyword evidence="5 6" id="KW-0472">Membrane</keyword>
<evidence type="ECO:0000256" key="2">
    <source>
        <dbReference type="ARBA" id="ARBA00009765"/>
    </source>
</evidence>
<sequence>MLRMFNTINGSVEQIEKIESGAWLCLSEPTDVELATVAQQTGIDLADLRAPLDDEERSRVDAEDDYTMIIVDIPTVEERGGRDWYETIPLSIIITQNMIITVCMQDTPVLHPFMEGRIRGFNTYMKSRFILQILYRNATMYLRYLRIIDRESDRLELRLRHSMQNREILMLLELSKTLVYFTTSLKSNEIVMEKLNSITRFKQYPEDEDLLDDVITENKQAIEMANIYSGVLANMTDAFASIVSNNLNNVMRIFTIISITLSIPTLIFSMYGMNFQQGGMLGMPLTADRWGFVIVVVISIALSIVVTWFLTRSRLFK</sequence>
<evidence type="ECO:0000256" key="1">
    <source>
        <dbReference type="ARBA" id="ARBA00004141"/>
    </source>
</evidence>
<dbReference type="GO" id="GO:0016020">
    <property type="term" value="C:membrane"/>
    <property type="evidence" value="ECO:0007669"/>
    <property type="project" value="UniProtKB-SubCell"/>
</dbReference>
<accession>A0A087E5Q1</accession>
<evidence type="ECO:0000256" key="4">
    <source>
        <dbReference type="ARBA" id="ARBA00022989"/>
    </source>
</evidence>
<dbReference type="PANTHER" id="PTHR47891">
    <property type="entry name" value="TRANSPORTER-RELATED"/>
    <property type="match status" value="1"/>
</dbReference>
<dbReference type="InterPro" id="IPR045861">
    <property type="entry name" value="CorA_cytoplasmic_dom"/>
</dbReference>
<dbReference type="STRING" id="77635.BISU_1034"/>